<proteinExistence type="predicted"/>
<reference evidence="2" key="1">
    <citation type="submission" date="2019-08" db="EMBL/GenBank/DDBJ databases">
        <authorList>
            <person name="Kucharzyk K."/>
            <person name="Murdoch R.W."/>
            <person name="Higgins S."/>
            <person name="Loffler F."/>
        </authorList>
    </citation>
    <scope>NUCLEOTIDE SEQUENCE</scope>
</reference>
<evidence type="ECO:0000256" key="1">
    <source>
        <dbReference type="SAM" id="Phobius"/>
    </source>
</evidence>
<keyword evidence="1" id="KW-0472">Membrane</keyword>
<dbReference type="EMBL" id="VSSQ01127896">
    <property type="protein sequence ID" value="MPN56950.1"/>
    <property type="molecule type" value="Genomic_DNA"/>
</dbReference>
<accession>A0A645J1A7</accession>
<dbReference type="AlphaFoldDB" id="A0A645J1A7"/>
<keyword evidence="1" id="KW-1133">Transmembrane helix</keyword>
<feature type="transmembrane region" description="Helical" evidence="1">
    <location>
        <begin position="45"/>
        <end position="63"/>
    </location>
</feature>
<evidence type="ECO:0000313" key="2">
    <source>
        <dbReference type="EMBL" id="MPN56950.1"/>
    </source>
</evidence>
<keyword evidence="1" id="KW-0812">Transmembrane</keyword>
<sequence>MFGLTGCSRKQSRAVKEESVALAFAVNPMYKLRGLRIPLGSLARVWRFFVCVLIGCLAFDTAARLPVLRKKNGCFLTI</sequence>
<gene>
    <name evidence="2" type="ORF">SDC9_204643</name>
</gene>
<protein>
    <submittedName>
        <fullName evidence="2">Uncharacterized protein</fullName>
    </submittedName>
</protein>
<organism evidence="2">
    <name type="scientific">bioreactor metagenome</name>
    <dbReference type="NCBI Taxonomy" id="1076179"/>
    <lineage>
        <taxon>unclassified sequences</taxon>
        <taxon>metagenomes</taxon>
        <taxon>ecological metagenomes</taxon>
    </lineage>
</organism>
<name>A0A645J1A7_9ZZZZ</name>
<comment type="caution">
    <text evidence="2">The sequence shown here is derived from an EMBL/GenBank/DDBJ whole genome shotgun (WGS) entry which is preliminary data.</text>
</comment>